<dbReference type="Pfam" id="PF13927">
    <property type="entry name" value="Ig_3"/>
    <property type="match status" value="1"/>
</dbReference>
<dbReference type="Gene3D" id="2.20.100.10">
    <property type="entry name" value="Thrombospondin type-1 (TSP1) repeat"/>
    <property type="match status" value="1"/>
</dbReference>
<dbReference type="SMART" id="SM00408">
    <property type="entry name" value="IGc2"/>
    <property type="match status" value="1"/>
</dbReference>
<feature type="region of interest" description="Disordered" evidence="1">
    <location>
        <begin position="1"/>
        <end position="21"/>
    </location>
</feature>
<dbReference type="Pfam" id="PF00090">
    <property type="entry name" value="TSP_1"/>
    <property type="match status" value="1"/>
</dbReference>
<sequence length="1049" mass="115594">TPPTTTTTTTTPPTTTTTTPPMATTATEIIDGREARIVVYGLWSSWSVWIQCSVTCGEGVQRRTRICQKSSPTDVDCDGSEEVTRACNNGRCPDCSLICQTGQQRNQDCTACECPMTTRHINVYNTKHVPLAGVRVALKGVEYETIGLTSTSGALELLGLCDNTELVSEKEKYMTNVTSIGVDDGTSYEIIMQALEGIEVTHHPFSKIAIEGDSVNFTCKAIGKPPPDTYSWYKDGKEITVPGSNTNTLSIQSVTTSDSASYMCLAQSDYSAAYSNPATLLVRDDGESFCNSTPISHLKSLPRDCPQAGETPYHFDVKKCLGNPCIKRPITDKEEYCCGPIIQELRTLTCSSYTIDIAETIECGCKICNQVEVDGNVLTSDPKVYLSGYVYDVLDKGVPLRFGEIYLFDELVTHTSFTGEYKFLVPKDVSRLVITVKEGFLKLNFIETTKTIYIPNDFTGTLYRDIPMLRKNTIVEISSSNINTLDLANTSSNASFAEVIIPEGAFYNKDGTKYNGQVQASVTFLDPTDIESIDTMPGDLSFMDSNGQTGNLQTFGMFHMSFEDPAGNELNIEGDVEMAISAERIEANETTNVKLWSLNPSSGRWEIEGSLRKGLSRRRKRAQSQFQSEFFIGNMKIVGRYWYNFDRVNQDYCFVNIKAYDSDTMTTQIPEASTNEPTIIARNRAETWQHITGKQSYVYWSFNSVGSDGDCVLTMCEANHFQGYLMFDTVDGPLHGSTTLGGQAAPSVTTRRAEAQPGATQHTVLNTTVSPLTTSGPLYDSWKSTCYDQDSAYCTFCSNLVEKEPTCILCDRTACRYSYTLAYTNCMNSGQGNSHYRFYRPANSLIEYTSCNRLVDDCPAENSLYPLVWFPDAPADHWAWFIKVRVEVWSNGANGGTLYPDESRVVVSSYGGEHTETLNRLFGSREDVTEDRSVCLEYKGSGDIITSTFQQATDETVIKVMAGGTDCVYTVTAGLQQYAQGEAAFKLPAGTIHAGGSSGLYFDDGSNMETARRTAKAACECSDAQHSSVQCNNPQPTTGYGILVKCRRA</sequence>
<dbReference type="PANTHER" id="PTHR15031:SF6">
    <property type="entry name" value="CARTILAGE INTERMEDIATE LAYER PROTEIN 1-LIKE ISOFORM X1"/>
    <property type="match status" value="1"/>
</dbReference>
<dbReference type="SMART" id="SM00409">
    <property type="entry name" value="IG"/>
    <property type="match status" value="1"/>
</dbReference>
<evidence type="ECO:0000259" key="2">
    <source>
        <dbReference type="PROSITE" id="PS50835"/>
    </source>
</evidence>
<dbReference type="InterPro" id="IPR036383">
    <property type="entry name" value="TSP1_rpt_sf"/>
</dbReference>
<dbReference type="InterPro" id="IPR007110">
    <property type="entry name" value="Ig-like_dom"/>
</dbReference>
<dbReference type="Proteomes" id="UP000749559">
    <property type="component" value="Unassembled WGS sequence"/>
</dbReference>
<dbReference type="SUPFAM" id="SSF48726">
    <property type="entry name" value="Immunoglobulin"/>
    <property type="match status" value="1"/>
</dbReference>
<dbReference type="InterPro" id="IPR056258">
    <property type="entry name" value="CILP-1/2_C"/>
</dbReference>
<dbReference type="InterPro" id="IPR003598">
    <property type="entry name" value="Ig_sub2"/>
</dbReference>
<dbReference type="PROSITE" id="PS50092">
    <property type="entry name" value="TSP1"/>
    <property type="match status" value="1"/>
</dbReference>
<protein>
    <recommendedName>
        <fullName evidence="2">Ig-like domain-containing protein</fullName>
    </recommendedName>
</protein>
<reference evidence="3" key="1">
    <citation type="submission" date="2022-03" db="EMBL/GenBank/DDBJ databases">
        <authorList>
            <person name="Martin C."/>
        </authorList>
    </citation>
    <scope>NUCLEOTIDE SEQUENCE</scope>
</reference>
<dbReference type="Pfam" id="PF23599">
    <property type="entry name" value="CILP_C"/>
    <property type="match status" value="1"/>
</dbReference>
<dbReference type="Pfam" id="PF23708">
    <property type="entry name" value="CILP_5th"/>
    <property type="match status" value="1"/>
</dbReference>
<feature type="domain" description="Ig-like" evidence="2">
    <location>
        <begin position="198"/>
        <end position="281"/>
    </location>
</feature>
<dbReference type="OrthoDB" id="6128994at2759"/>
<dbReference type="EMBL" id="CAIIXF020000003">
    <property type="protein sequence ID" value="CAH1779317.1"/>
    <property type="molecule type" value="Genomic_DNA"/>
</dbReference>
<keyword evidence="4" id="KW-1185">Reference proteome</keyword>
<dbReference type="InterPro" id="IPR000884">
    <property type="entry name" value="TSP1_rpt"/>
</dbReference>
<accession>A0A8S4NEU8</accession>
<dbReference type="PROSITE" id="PS50835">
    <property type="entry name" value="IG_LIKE"/>
    <property type="match status" value="1"/>
</dbReference>
<dbReference type="InterPro" id="IPR039675">
    <property type="entry name" value="CILP1/CILP2"/>
</dbReference>
<name>A0A8S4NEU8_OWEFU</name>
<gene>
    <name evidence="3" type="ORF">OFUS_LOCUS6137</name>
</gene>
<dbReference type="SMART" id="SM00209">
    <property type="entry name" value="TSP1"/>
    <property type="match status" value="1"/>
</dbReference>
<evidence type="ECO:0000313" key="3">
    <source>
        <dbReference type="EMBL" id="CAH1779317.1"/>
    </source>
</evidence>
<dbReference type="PANTHER" id="PTHR15031">
    <property type="entry name" value="CARTILAGE INTERMEDIATE LAYER PROTEIN CLIP"/>
    <property type="match status" value="1"/>
</dbReference>
<dbReference type="InterPro" id="IPR056256">
    <property type="entry name" value="CILP-1/2_b-sand_dom2"/>
</dbReference>
<dbReference type="InterPro" id="IPR056255">
    <property type="entry name" value="CILP-1/2_dom"/>
</dbReference>
<evidence type="ECO:0000313" key="4">
    <source>
        <dbReference type="Proteomes" id="UP000749559"/>
    </source>
</evidence>
<proteinExistence type="predicted"/>
<comment type="caution">
    <text evidence="3">The sequence shown here is derived from an EMBL/GenBank/DDBJ whole genome shotgun (WGS) entry which is preliminary data.</text>
</comment>
<dbReference type="InterPro" id="IPR003599">
    <property type="entry name" value="Ig_sub"/>
</dbReference>
<dbReference type="Gene3D" id="2.60.40.10">
    <property type="entry name" value="Immunoglobulins"/>
    <property type="match status" value="1"/>
</dbReference>
<organism evidence="3 4">
    <name type="scientific">Owenia fusiformis</name>
    <name type="common">Polychaete worm</name>
    <dbReference type="NCBI Taxonomy" id="6347"/>
    <lineage>
        <taxon>Eukaryota</taxon>
        <taxon>Metazoa</taxon>
        <taxon>Spiralia</taxon>
        <taxon>Lophotrochozoa</taxon>
        <taxon>Annelida</taxon>
        <taxon>Polychaeta</taxon>
        <taxon>Sedentaria</taxon>
        <taxon>Canalipalpata</taxon>
        <taxon>Sabellida</taxon>
        <taxon>Oweniida</taxon>
        <taxon>Oweniidae</taxon>
        <taxon>Owenia</taxon>
    </lineage>
</organism>
<dbReference type="InterPro" id="IPR013783">
    <property type="entry name" value="Ig-like_fold"/>
</dbReference>
<dbReference type="AlphaFoldDB" id="A0A8S4NEU8"/>
<dbReference type="SUPFAM" id="SSF82895">
    <property type="entry name" value="TSP-1 type 1 repeat"/>
    <property type="match status" value="1"/>
</dbReference>
<dbReference type="InterPro" id="IPR036179">
    <property type="entry name" value="Ig-like_dom_sf"/>
</dbReference>
<dbReference type="Pfam" id="PF23591">
    <property type="entry name" value="CILP"/>
    <property type="match status" value="1"/>
</dbReference>
<evidence type="ECO:0000256" key="1">
    <source>
        <dbReference type="SAM" id="MobiDB-lite"/>
    </source>
</evidence>
<feature type="non-terminal residue" evidence="3">
    <location>
        <position position="1"/>
    </location>
</feature>